<dbReference type="NCBIfam" id="TIGR01022">
    <property type="entry name" value="rpmJ_bact"/>
    <property type="match status" value="1"/>
</dbReference>
<evidence type="ECO:0000256" key="5">
    <source>
        <dbReference type="RuleBase" id="RU000571"/>
    </source>
</evidence>
<dbReference type="GO" id="GO:1990904">
    <property type="term" value="C:ribonucleoprotein complex"/>
    <property type="evidence" value="ECO:0007669"/>
    <property type="project" value="UniProtKB-KW"/>
</dbReference>
<dbReference type="Pfam" id="PF00444">
    <property type="entry name" value="Ribosomal_L36"/>
    <property type="match status" value="1"/>
</dbReference>
<keyword evidence="3 4" id="KW-0687">Ribonucleoprotein</keyword>
<reference evidence="6 7" key="1">
    <citation type="submission" date="2020-08" db="EMBL/GenBank/DDBJ databases">
        <title>Bridging the membrane lipid divide: bacteria of the FCB group superphylum have the potential to synthesize archaeal ether lipids.</title>
        <authorList>
            <person name="Villanueva L."/>
            <person name="Von Meijenfeldt F.A.B."/>
            <person name="Westbye A.B."/>
            <person name="Yadav S."/>
            <person name="Hopmans E.C."/>
            <person name="Dutilh B.E."/>
            <person name="Sinninghe Damste J.S."/>
        </authorList>
    </citation>
    <scope>NUCLEOTIDE SEQUENCE [LARGE SCALE GENOMIC DNA]</scope>
    <source>
        <strain evidence="6">NIOZ-UU27</strain>
    </source>
</reference>
<organism evidence="6 7">
    <name type="scientific">Candidatus Desulfacyla euxinica</name>
    <dbReference type="NCBI Taxonomy" id="2841693"/>
    <lineage>
        <taxon>Bacteria</taxon>
        <taxon>Deltaproteobacteria</taxon>
        <taxon>Candidatus Desulfacyla</taxon>
    </lineage>
</organism>
<evidence type="ECO:0000313" key="6">
    <source>
        <dbReference type="EMBL" id="MBC8178743.1"/>
    </source>
</evidence>
<dbReference type="GO" id="GO:0005840">
    <property type="term" value="C:ribosome"/>
    <property type="evidence" value="ECO:0007669"/>
    <property type="project" value="UniProtKB-KW"/>
</dbReference>
<dbReference type="PANTHER" id="PTHR42888">
    <property type="entry name" value="50S RIBOSOMAL PROTEIN L36, CHLOROPLASTIC"/>
    <property type="match status" value="1"/>
</dbReference>
<dbReference type="AlphaFoldDB" id="A0A8J6N2L3"/>
<dbReference type="Proteomes" id="UP000650524">
    <property type="component" value="Unassembled WGS sequence"/>
</dbReference>
<proteinExistence type="inferred from homology"/>
<dbReference type="PANTHER" id="PTHR42888:SF1">
    <property type="entry name" value="LARGE RIBOSOMAL SUBUNIT PROTEIN BL36C"/>
    <property type="match status" value="1"/>
</dbReference>
<comment type="similarity">
    <text evidence="1 4 5">Belongs to the bacterial ribosomal protein bL36 family.</text>
</comment>
<comment type="caution">
    <text evidence="6">The sequence shown here is derived from an EMBL/GenBank/DDBJ whole genome shotgun (WGS) entry which is preliminary data.</text>
</comment>
<dbReference type="GO" id="GO:0005737">
    <property type="term" value="C:cytoplasm"/>
    <property type="evidence" value="ECO:0007669"/>
    <property type="project" value="UniProtKB-ARBA"/>
</dbReference>
<gene>
    <name evidence="4 6" type="primary">rpmJ</name>
    <name evidence="6" type="ORF">H8E19_15165</name>
</gene>
<dbReference type="GO" id="GO:0006412">
    <property type="term" value="P:translation"/>
    <property type="evidence" value="ECO:0007669"/>
    <property type="project" value="UniProtKB-UniRule"/>
</dbReference>
<name>A0A8J6N2L3_9DELT</name>
<dbReference type="InterPro" id="IPR000473">
    <property type="entry name" value="Ribosomal_bL36"/>
</dbReference>
<evidence type="ECO:0000256" key="1">
    <source>
        <dbReference type="ARBA" id="ARBA00007645"/>
    </source>
</evidence>
<dbReference type="InterPro" id="IPR035977">
    <property type="entry name" value="Ribosomal_bL36_sp"/>
</dbReference>
<keyword evidence="2 4" id="KW-0689">Ribosomal protein</keyword>
<dbReference type="GO" id="GO:0003735">
    <property type="term" value="F:structural constituent of ribosome"/>
    <property type="evidence" value="ECO:0007669"/>
    <property type="project" value="InterPro"/>
</dbReference>
<dbReference type="HAMAP" id="MF_00251">
    <property type="entry name" value="Ribosomal_bL36"/>
    <property type="match status" value="1"/>
</dbReference>
<dbReference type="EMBL" id="JACNJD010000309">
    <property type="protein sequence ID" value="MBC8178743.1"/>
    <property type="molecule type" value="Genomic_DNA"/>
</dbReference>
<evidence type="ECO:0000256" key="4">
    <source>
        <dbReference type="HAMAP-Rule" id="MF_00251"/>
    </source>
</evidence>
<accession>A0A8J6N2L3</accession>
<protein>
    <recommendedName>
        <fullName evidence="4">Large ribosomal subunit protein bL36</fullName>
    </recommendedName>
</protein>
<sequence length="37" mass="4431">MKVRPSIKKICNKCKIIRRRGVTRVICENPRHKQRQG</sequence>
<dbReference type="SUPFAM" id="SSF57840">
    <property type="entry name" value="Ribosomal protein L36"/>
    <property type="match status" value="1"/>
</dbReference>
<evidence type="ECO:0000313" key="7">
    <source>
        <dbReference type="Proteomes" id="UP000650524"/>
    </source>
</evidence>
<evidence type="ECO:0000256" key="3">
    <source>
        <dbReference type="ARBA" id="ARBA00023274"/>
    </source>
</evidence>
<evidence type="ECO:0000256" key="2">
    <source>
        <dbReference type="ARBA" id="ARBA00022980"/>
    </source>
</evidence>